<dbReference type="STRING" id="93759.A0A1R3JIH2"/>
<dbReference type="AlphaFoldDB" id="A0A1R3JIH2"/>
<name>A0A1R3JIH2_9ROSI</name>
<sequence>MSIRLGYVPTIVVSSPQAAELFLKTHDIIFAGRPKVQVSEVVSYGTKGLAFAQYGSYWRTVRKWCTLQLLSASKVELFAPVRRMELESLVKLLMNAAAAGEVVDISGKVAELIEDITYKMIIGRSKDDEFDLKPLIQEGLRLSGTFNIADYVPFLAPFDLQGLMPRFQAIRKGCDEFLEKIIDEHQKKTKGQPNQHGDFVDVMLSYLNQPMNPNEEKVYIIDRTNIKAIILDMLAAALETSAVAIDWALAELIRHPRVKSCLQKELEKVVGMNRKVEEADLPKLTYLDMVIKEASRLHPVAPFLIPHESMEDATINGYYIPKKSRILINTWTIGRDPNVWSDNVEEFIPERFANSNIDLRGHNFELLPFGSGRRGCPGLQLGLTTIRLVVAQLVHCFEWELPDGMSPNDLSMKEKFGLTVPRAEHLLAKPVYRLHE</sequence>
<evidence type="ECO:0000313" key="13">
    <source>
        <dbReference type="Proteomes" id="UP000187203"/>
    </source>
</evidence>
<keyword evidence="4 10" id="KW-0349">Heme</keyword>
<evidence type="ECO:0000256" key="8">
    <source>
        <dbReference type="ARBA" id="ARBA00023033"/>
    </source>
</evidence>
<evidence type="ECO:0000256" key="10">
    <source>
        <dbReference type="PIRSR" id="PIRSR602401-1"/>
    </source>
</evidence>
<comment type="subcellular location">
    <subcellularLocation>
        <location evidence="2">Membrane</location>
    </subcellularLocation>
</comment>
<evidence type="ECO:0000256" key="3">
    <source>
        <dbReference type="ARBA" id="ARBA00010617"/>
    </source>
</evidence>
<accession>A0A1R3JIH2</accession>
<dbReference type="GO" id="GO:0020037">
    <property type="term" value="F:heme binding"/>
    <property type="evidence" value="ECO:0007669"/>
    <property type="project" value="InterPro"/>
</dbReference>
<dbReference type="InterPro" id="IPR002401">
    <property type="entry name" value="Cyt_P450_E_grp-I"/>
</dbReference>
<dbReference type="SUPFAM" id="SSF48264">
    <property type="entry name" value="Cytochrome P450"/>
    <property type="match status" value="1"/>
</dbReference>
<keyword evidence="5 10" id="KW-0479">Metal-binding</keyword>
<evidence type="ECO:0000256" key="2">
    <source>
        <dbReference type="ARBA" id="ARBA00004370"/>
    </source>
</evidence>
<comment type="similarity">
    <text evidence="3 11">Belongs to the cytochrome P450 family.</text>
</comment>
<dbReference type="PRINTS" id="PR00385">
    <property type="entry name" value="P450"/>
</dbReference>
<evidence type="ECO:0000256" key="1">
    <source>
        <dbReference type="ARBA" id="ARBA00001971"/>
    </source>
</evidence>
<comment type="caution">
    <text evidence="12">The sequence shown here is derived from an EMBL/GenBank/DDBJ whole genome shotgun (WGS) entry which is preliminary data.</text>
</comment>
<keyword evidence="9" id="KW-0472">Membrane</keyword>
<evidence type="ECO:0000256" key="7">
    <source>
        <dbReference type="ARBA" id="ARBA00023004"/>
    </source>
</evidence>
<keyword evidence="8 11" id="KW-0503">Monooxygenase</keyword>
<evidence type="ECO:0000256" key="6">
    <source>
        <dbReference type="ARBA" id="ARBA00023002"/>
    </source>
</evidence>
<dbReference type="InterPro" id="IPR036396">
    <property type="entry name" value="Cyt_P450_sf"/>
</dbReference>
<reference evidence="13" key="1">
    <citation type="submission" date="2013-09" db="EMBL/GenBank/DDBJ databases">
        <title>Corchorus olitorius genome sequencing.</title>
        <authorList>
            <person name="Alam M."/>
            <person name="Haque M.S."/>
            <person name="Islam M.S."/>
            <person name="Emdad E.M."/>
            <person name="Islam M.M."/>
            <person name="Ahmed B."/>
            <person name="Halim A."/>
            <person name="Hossen Q.M.M."/>
            <person name="Hossain M.Z."/>
            <person name="Ahmed R."/>
            <person name="Khan M.M."/>
            <person name="Islam R."/>
            <person name="Rashid M.M."/>
            <person name="Khan S.A."/>
            <person name="Rahman M.S."/>
            <person name="Alam M."/>
            <person name="Yahiya A.S."/>
            <person name="Khan M.S."/>
            <person name="Azam M.S."/>
            <person name="Haque T."/>
            <person name="Lashkar M.Z.H."/>
            <person name="Akhand A.I."/>
            <person name="Morshed G."/>
            <person name="Roy S."/>
            <person name="Uddin K.S."/>
            <person name="Rabeya T."/>
            <person name="Hossain A.S."/>
            <person name="Chowdhury A."/>
            <person name="Snigdha A.R."/>
            <person name="Mortoza M.S."/>
            <person name="Matin S.A."/>
            <person name="Hoque S.M.E."/>
            <person name="Islam M.K."/>
            <person name="Roy D.K."/>
            <person name="Haider R."/>
            <person name="Moosa M.M."/>
            <person name="Elias S.M."/>
            <person name="Hasan A.M."/>
            <person name="Jahan S."/>
            <person name="Shafiuddin M."/>
            <person name="Mahmood N."/>
            <person name="Shommy N.S."/>
        </authorList>
    </citation>
    <scope>NUCLEOTIDE SEQUENCE [LARGE SCALE GENOMIC DNA]</scope>
    <source>
        <strain evidence="13">cv. O-4</strain>
    </source>
</reference>
<dbReference type="InterPro" id="IPR017972">
    <property type="entry name" value="Cyt_P450_CS"/>
</dbReference>
<dbReference type="PANTHER" id="PTHR47943:SF9">
    <property type="entry name" value="CYTOCHROME P450"/>
    <property type="match status" value="1"/>
</dbReference>
<proteinExistence type="inferred from homology"/>
<evidence type="ECO:0000256" key="9">
    <source>
        <dbReference type="ARBA" id="ARBA00023136"/>
    </source>
</evidence>
<feature type="binding site" description="axial binding residue" evidence="10">
    <location>
        <position position="376"/>
    </location>
    <ligand>
        <name>heme</name>
        <dbReference type="ChEBI" id="CHEBI:30413"/>
    </ligand>
    <ligandPart>
        <name>Fe</name>
        <dbReference type="ChEBI" id="CHEBI:18248"/>
    </ligandPart>
</feature>
<dbReference type="PRINTS" id="PR00463">
    <property type="entry name" value="EP450I"/>
</dbReference>
<dbReference type="GO" id="GO:0004497">
    <property type="term" value="F:monooxygenase activity"/>
    <property type="evidence" value="ECO:0007669"/>
    <property type="project" value="UniProtKB-KW"/>
</dbReference>
<dbReference type="Gene3D" id="1.10.630.10">
    <property type="entry name" value="Cytochrome P450"/>
    <property type="match status" value="1"/>
</dbReference>
<evidence type="ECO:0000313" key="12">
    <source>
        <dbReference type="EMBL" id="OMO94577.1"/>
    </source>
</evidence>
<dbReference type="GO" id="GO:0016705">
    <property type="term" value="F:oxidoreductase activity, acting on paired donors, with incorporation or reduction of molecular oxygen"/>
    <property type="evidence" value="ECO:0007669"/>
    <property type="project" value="InterPro"/>
</dbReference>
<keyword evidence="13" id="KW-1185">Reference proteome</keyword>
<evidence type="ECO:0000256" key="4">
    <source>
        <dbReference type="ARBA" id="ARBA00022617"/>
    </source>
</evidence>
<comment type="cofactor">
    <cofactor evidence="1 10">
        <name>heme</name>
        <dbReference type="ChEBI" id="CHEBI:30413"/>
    </cofactor>
</comment>
<protein>
    <submittedName>
        <fullName evidence="12">Cytochrome P450</fullName>
    </submittedName>
</protein>
<evidence type="ECO:0000256" key="11">
    <source>
        <dbReference type="RuleBase" id="RU000461"/>
    </source>
</evidence>
<gene>
    <name evidence="12" type="ORF">COLO4_16285</name>
</gene>
<keyword evidence="6 11" id="KW-0560">Oxidoreductase</keyword>
<dbReference type="GO" id="GO:0005506">
    <property type="term" value="F:iron ion binding"/>
    <property type="evidence" value="ECO:0007669"/>
    <property type="project" value="InterPro"/>
</dbReference>
<dbReference type="CDD" id="cd11072">
    <property type="entry name" value="CYP71-like"/>
    <property type="match status" value="1"/>
</dbReference>
<dbReference type="Proteomes" id="UP000187203">
    <property type="component" value="Unassembled WGS sequence"/>
</dbReference>
<dbReference type="InterPro" id="IPR001128">
    <property type="entry name" value="Cyt_P450"/>
</dbReference>
<dbReference type="Pfam" id="PF00067">
    <property type="entry name" value="p450"/>
    <property type="match status" value="1"/>
</dbReference>
<dbReference type="EMBL" id="AWUE01015997">
    <property type="protein sequence ID" value="OMO94577.1"/>
    <property type="molecule type" value="Genomic_DNA"/>
</dbReference>
<dbReference type="OrthoDB" id="2789670at2759"/>
<evidence type="ECO:0000256" key="5">
    <source>
        <dbReference type="ARBA" id="ARBA00022723"/>
    </source>
</evidence>
<dbReference type="GO" id="GO:0016020">
    <property type="term" value="C:membrane"/>
    <property type="evidence" value="ECO:0007669"/>
    <property type="project" value="UniProtKB-SubCell"/>
</dbReference>
<dbReference type="PANTHER" id="PTHR47943">
    <property type="entry name" value="CYTOCHROME P450 93A3-LIKE"/>
    <property type="match status" value="1"/>
</dbReference>
<dbReference type="FunFam" id="1.10.630.10:FF:000204">
    <property type="entry name" value="Uncharacterized protein"/>
    <property type="match status" value="1"/>
</dbReference>
<dbReference type="PROSITE" id="PS00086">
    <property type="entry name" value="CYTOCHROME_P450"/>
    <property type="match status" value="1"/>
</dbReference>
<keyword evidence="7 10" id="KW-0408">Iron</keyword>
<organism evidence="12 13">
    <name type="scientific">Corchorus olitorius</name>
    <dbReference type="NCBI Taxonomy" id="93759"/>
    <lineage>
        <taxon>Eukaryota</taxon>
        <taxon>Viridiplantae</taxon>
        <taxon>Streptophyta</taxon>
        <taxon>Embryophyta</taxon>
        <taxon>Tracheophyta</taxon>
        <taxon>Spermatophyta</taxon>
        <taxon>Magnoliopsida</taxon>
        <taxon>eudicotyledons</taxon>
        <taxon>Gunneridae</taxon>
        <taxon>Pentapetalae</taxon>
        <taxon>rosids</taxon>
        <taxon>malvids</taxon>
        <taxon>Malvales</taxon>
        <taxon>Malvaceae</taxon>
        <taxon>Grewioideae</taxon>
        <taxon>Apeibeae</taxon>
        <taxon>Corchorus</taxon>
    </lineage>
</organism>